<organism evidence="9 10">
    <name type="scientific">Paenibacillus baimaensis</name>
    <dbReference type="NCBI Taxonomy" id="2982185"/>
    <lineage>
        <taxon>Bacteria</taxon>
        <taxon>Bacillati</taxon>
        <taxon>Bacillota</taxon>
        <taxon>Bacilli</taxon>
        <taxon>Bacillales</taxon>
        <taxon>Paenibacillaceae</taxon>
        <taxon>Paenibacillus</taxon>
    </lineage>
</organism>
<dbReference type="SUPFAM" id="SSF103473">
    <property type="entry name" value="MFS general substrate transporter"/>
    <property type="match status" value="1"/>
</dbReference>
<dbReference type="PANTHER" id="PTHR23517">
    <property type="entry name" value="RESISTANCE PROTEIN MDTM, PUTATIVE-RELATED-RELATED"/>
    <property type="match status" value="1"/>
</dbReference>
<dbReference type="PROSITE" id="PS50850">
    <property type="entry name" value="MFS"/>
    <property type="match status" value="1"/>
</dbReference>
<evidence type="ECO:0000256" key="5">
    <source>
        <dbReference type="ARBA" id="ARBA00022989"/>
    </source>
</evidence>
<evidence type="ECO:0000256" key="2">
    <source>
        <dbReference type="ARBA" id="ARBA00022448"/>
    </source>
</evidence>
<feature type="transmembrane region" description="Helical" evidence="7">
    <location>
        <begin position="35"/>
        <end position="55"/>
    </location>
</feature>
<keyword evidence="4 7" id="KW-0812">Transmembrane</keyword>
<feature type="transmembrane region" description="Helical" evidence="7">
    <location>
        <begin position="266"/>
        <end position="299"/>
    </location>
</feature>
<dbReference type="Proteomes" id="UP001652445">
    <property type="component" value="Unassembled WGS sequence"/>
</dbReference>
<proteinExistence type="predicted"/>
<keyword evidence="10" id="KW-1185">Reference proteome</keyword>
<protein>
    <submittedName>
        <fullName evidence="9">MFS transporter</fullName>
    </submittedName>
</protein>
<dbReference type="PANTHER" id="PTHR23517:SF3">
    <property type="entry name" value="INTEGRAL MEMBRANE TRANSPORT PROTEIN"/>
    <property type="match status" value="1"/>
</dbReference>
<evidence type="ECO:0000259" key="8">
    <source>
        <dbReference type="PROSITE" id="PS50850"/>
    </source>
</evidence>
<keyword evidence="5 7" id="KW-1133">Transmembrane helix</keyword>
<accession>A0ABT2U9L9</accession>
<keyword evidence="3" id="KW-1003">Cell membrane</keyword>
<feature type="transmembrane region" description="Helical" evidence="7">
    <location>
        <begin position="127"/>
        <end position="149"/>
    </location>
</feature>
<keyword evidence="2" id="KW-0813">Transport</keyword>
<comment type="caution">
    <text evidence="9">The sequence shown here is derived from an EMBL/GenBank/DDBJ whole genome shotgun (WGS) entry which is preliminary data.</text>
</comment>
<dbReference type="InterPro" id="IPR050171">
    <property type="entry name" value="MFS_Transporters"/>
</dbReference>
<reference evidence="9 10" key="1">
    <citation type="submission" date="2022-09" db="EMBL/GenBank/DDBJ databases">
        <authorList>
            <person name="Han X.L."/>
            <person name="Wang Q."/>
            <person name="Lu T."/>
        </authorList>
    </citation>
    <scope>NUCLEOTIDE SEQUENCE [LARGE SCALE GENOMIC DNA]</scope>
    <source>
        <strain evidence="9 10">WQ 127069</strain>
    </source>
</reference>
<dbReference type="InterPro" id="IPR020846">
    <property type="entry name" value="MFS_dom"/>
</dbReference>
<evidence type="ECO:0000256" key="7">
    <source>
        <dbReference type="SAM" id="Phobius"/>
    </source>
</evidence>
<gene>
    <name evidence="9" type="ORF">OB236_01005</name>
</gene>
<dbReference type="RefSeq" id="WP_262682193.1">
    <property type="nucleotide sequence ID" value="NZ_JAOQIO010000005.1"/>
</dbReference>
<feature type="transmembrane region" description="Helical" evidence="7">
    <location>
        <begin position="155"/>
        <end position="175"/>
    </location>
</feature>
<comment type="subcellular location">
    <subcellularLocation>
        <location evidence="1">Cell membrane</location>
        <topology evidence="1">Multi-pass membrane protein</topology>
    </subcellularLocation>
</comment>
<evidence type="ECO:0000256" key="4">
    <source>
        <dbReference type="ARBA" id="ARBA00022692"/>
    </source>
</evidence>
<feature type="transmembrane region" description="Helical" evidence="7">
    <location>
        <begin position="92"/>
        <end position="115"/>
    </location>
</feature>
<evidence type="ECO:0000256" key="1">
    <source>
        <dbReference type="ARBA" id="ARBA00004651"/>
    </source>
</evidence>
<name>A0ABT2U9L9_9BACL</name>
<sequence>MSLRIVILIALSFQVMLFSTRPIMSLYALQLGASTWQIGMLTAAFAFFPFVLAIHIGKITDFIGDRLPVIFGMIGLTVGVALPFLFPHLWSLYVSQAIIGVSQIFGVISLQNVIGNISTKENRDHQFGLYSTAIASGGLIGPVLGGYLAELVSYPFAYFVAACIGVLPICLSFLIPHAERKKKAGTEKTGSSFQLLKIPLLRKALASSALVLYSRDIFVAYFPLFASQMGLSATDIGWIITIQGLTMVIVRFSLTRLSGKFGRGRVLLGSILVAGLSFLLVPLSSNAILFGVLSAFMGAGLGCGQPLSMTTTYNASPKDRTGEVLGLRLAINRLSQLIAPMMFGLLGTWAGVVSVFYVSGAFLIGGAFLTKQTTEEDFEEQKQAQ</sequence>
<keyword evidence="6 7" id="KW-0472">Membrane</keyword>
<dbReference type="InterPro" id="IPR036259">
    <property type="entry name" value="MFS_trans_sf"/>
</dbReference>
<feature type="transmembrane region" description="Helical" evidence="7">
    <location>
        <begin position="337"/>
        <end position="364"/>
    </location>
</feature>
<evidence type="ECO:0000313" key="9">
    <source>
        <dbReference type="EMBL" id="MCU6790691.1"/>
    </source>
</evidence>
<dbReference type="Pfam" id="PF07690">
    <property type="entry name" value="MFS_1"/>
    <property type="match status" value="1"/>
</dbReference>
<dbReference type="Gene3D" id="1.20.1250.20">
    <property type="entry name" value="MFS general substrate transporter like domains"/>
    <property type="match status" value="2"/>
</dbReference>
<feature type="transmembrane region" description="Helical" evidence="7">
    <location>
        <begin position="204"/>
        <end position="224"/>
    </location>
</feature>
<feature type="domain" description="Major facilitator superfamily (MFS) profile" evidence="8">
    <location>
        <begin position="1"/>
        <end position="378"/>
    </location>
</feature>
<dbReference type="InterPro" id="IPR011701">
    <property type="entry name" value="MFS"/>
</dbReference>
<evidence type="ECO:0000313" key="10">
    <source>
        <dbReference type="Proteomes" id="UP001652445"/>
    </source>
</evidence>
<feature type="transmembrane region" description="Helical" evidence="7">
    <location>
        <begin position="236"/>
        <end position="254"/>
    </location>
</feature>
<evidence type="ECO:0000256" key="3">
    <source>
        <dbReference type="ARBA" id="ARBA00022475"/>
    </source>
</evidence>
<dbReference type="InterPro" id="IPR001958">
    <property type="entry name" value="Tet-R_TetA/multi-R_MdtG-like"/>
</dbReference>
<evidence type="ECO:0000256" key="6">
    <source>
        <dbReference type="ARBA" id="ARBA00023136"/>
    </source>
</evidence>
<dbReference type="CDD" id="cd17325">
    <property type="entry name" value="MFS_MdtG_SLC18_like"/>
    <property type="match status" value="1"/>
</dbReference>
<feature type="transmembrane region" description="Helical" evidence="7">
    <location>
        <begin position="67"/>
        <end position="86"/>
    </location>
</feature>
<dbReference type="EMBL" id="JAOQIO010000005">
    <property type="protein sequence ID" value="MCU6790691.1"/>
    <property type="molecule type" value="Genomic_DNA"/>
</dbReference>
<dbReference type="PRINTS" id="PR01035">
    <property type="entry name" value="TCRTETA"/>
</dbReference>